<keyword evidence="8 9" id="KW-0560">Oxidoreductase</keyword>
<dbReference type="InterPro" id="IPR018517">
    <property type="entry name" value="tRNA_hU_synthase_CS"/>
</dbReference>
<dbReference type="Pfam" id="PF01207">
    <property type="entry name" value="Dus"/>
    <property type="match status" value="1"/>
</dbReference>
<feature type="active site" description="Proton donor" evidence="9">
    <location>
        <position position="124"/>
    </location>
</feature>
<comment type="catalytic activity">
    <reaction evidence="9">
        <text>5,6-dihydrouridine(20a) in tRNA + NADP(+) = uridine(20a) in tRNA + NADPH + H(+)</text>
        <dbReference type="Rhea" id="RHEA:53344"/>
        <dbReference type="Rhea" id="RHEA-COMP:13535"/>
        <dbReference type="Rhea" id="RHEA-COMP:13536"/>
        <dbReference type="ChEBI" id="CHEBI:15378"/>
        <dbReference type="ChEBI" id="CHEBI:57783"/>
        <dbReference type="ChEBI" id="CHEBI:58349"/>
        <dbReference type="ChEBI" id="CHEBI:65315"/>
        <dbReference type="ChEBI" id="CHEBI:74443"/>
    </reaction>
</comment>
<feature type="binding site" evidence="9">
    <location>
        <position position="94"/>
    </location>
    <ligand>
        <name>FMN</name>
        <dbReference type="ChEBI" id="CHEBI:58210"/>
    </ligand>
</feature>
<accession>A0ABQ2PAT1</accession>
<dbReference type="SUPFAM" id="SSF51395">
    <property type="entry name" value="FMN-linked oxidoreductases"/>
    <property type="match status" value="1"/>
</dbReference>
<feature type="binding site" evidence="9">
    <location>
        <begin position="236"/>
        <end position="238"/>
    </location>
    <ligand>
        <name>FMN</name>
        <dbReference type="ChEBI" id="CHEBI:58210"/>
    </ligand>
</feature>
<dbReference type="InterPro" id="IPR001269">
    <property type="entry name" value="DUS_fam"/>
</dbReference>
<evidence type="ECO:0000256" key="1">
    <source>
        <dbReference type="ARBA" id="ARBA00001917"/>
    </source>
</evidence>
<comment type="caution">
    <text evidence="12">The sequence shown here is derived from an EMBL/GenBank/DDBJ whole genome shotgun (WGS) entry which is preliminary data.</text>
</comment>
<feature type="site" description="Interacts with tRNA; defines subfamily-specific binding signature" evidence="9">
    <location>
        <position position="324"/>
    </location>
</feature>
<evidence type="ECO:0000256" key="2">
    <source>
        <dbReference type="ARBA" id="ARBA00022555"/>
    </source>
</evidence>
<comment type="catalytic activity">
    <reaction evidence="9">
        <text>5,6-dihydrouridine(20) in tRNA + NADP(+) = uridine(20) in tRNA + NADPH + H(+)</text>
        <dbReference type="Rhea" id="RHEA:53336"/>
        <dbReference type="Rhea" id="RHEA-COMP:13533"/>
        <dbReference type="Rhea" id="RHEA-COMP:13534"/>
        <dbReference type="ChEBI" id="CHEBI:15378"/>
        <dbReference type="ChEBI" id="CHEBI:57783"/>
        <dbReference type="ChEBI" id="CHEBI:58349"/>
        <dbReference type="ChEBI" id="CHEBI:65315"/>
        <dbReference type="ChEBI" id="CHEBI:74443"/>
        <dbReference type="EC" id="1.3.1.91"/>
    </reaction>
</comment>
<feature type="domain" description="DUS-like FMN-binding" evidence="11">
    <location>
        <begin position="39"/>
        <end position="343"/>
    </location>
</feature>
<sequence>MIPDRFTPRPVDPEPIQNHDMSVENNALNAIAPSRRYSIAPMLDWTDRYYRHFARMLSTHAWLYTEMINTGAILHGDKMRHLRFDGVENPLALQLGGSDPADLARCAKIAEDWGYDEVNLNVGCPSERVQSGSFGACLMAEPQLVAECVKGMRDAVKDIDITVKHRIGIDDVEHYDYVRDFVGHVSEAGCQTFIVHARNAILKGLSPKENREIPPLKYDYVYQLKRDFPNLEIIINGGITDHAETAEHLKHVDGVMIGREAYQNPFTLAEVDTLFYGAAPVERSREDVMAALRPFIEAELKSGTPLRFIARHILGLYQGQFGARQWRRMLSDAKLLKDADYSLIEAAMAQTQRQPTEA</sequence>
<comment type="similarity">
    <text evidence="9">Belongs to the Dus family. DusA subfamily.</text>
</comment>
<protein>
    <recommendedName>
        <fullName evidence="9">tRNA-dihydrouridine(20/20a) synthase</fullName>
        <ecNumber evidence="9">1.3.1.91</ecNumber>
    </recommendedName>
    <alternativeName>
        <fullName evidence="9">U20-specific dihydrouridine synthase</fullName>
        <shortName evidence="9">U20-specific Dus</shortName>
    </alternativeName>
    <alternativeName>
        <fullName evidence="9">tRNA-dihydrouridine synthase A</fullName>
    </alternativeName>
</protein>
<comment type="function">
    <text evidence="9">Catalyzes the synthesis of 5,6-dihydrouridine (D), a modified base found in the D-loop of most tRNAs, via the reduction of the C5-C6 double bond in target uridines. Specifically modifies U20 and U20a in tRNAs.</text>
</comment>
<dbReference type="Gene3D" id="3.20.20.70">
    <property type="entry name" value="Aldolase class I"/>
    <property type="match status" value="1"/>
</dbReference>
<dbReference type="PANTHER" id="PTHR42907">
    <property type="entry name" value="FMN-LINKED OXIDOREDUCTASES SUPERFAMILY PROTEIN"/>
    <property type="match status" value="1"/>
</dbReference>
<evidence type="ECO:0000256" key="8">
    <source>
        <dbReference type="ARBA" id="ARBA00023002"/>
    </source>
</evidence>
<evidence type="ECO:0000256" key="5">
    <source>
        <dbReference type="ARBA" id="ARBA00022694"/>
    </source>
</evidence>
<keyword evidence="3 9" id="KW-0285">Flavoprotein</keyword>
<evidence type="ECO:0000259" key="11">
    <source>
        <dbReference type="Pfam" id="PF01207"/>
    </source>
</evidence>
<evidence type="ECO:0000256" key="7">
    <source>
        <dbReference type="ARBA" id="ARBA00022884"/>
    </source>
</evidence>
<dbReference type="InterPro" id="IPR004653">
    <property type="entry name" value="DusA"/>
</dbReference>
<dbReference type="EMBL" id="BMLX01000003">
    <property type="protein sequence ID" value="GGP22486.1"/>
    <property type="molecule type" value="Genomic_DNA"/>
</dbReference>
<proteinExistence type="inferred from homology"/>
<evidence type="ECO:0000256" key="9">
    <source>
        <dbReference type="HAMAP-Rule" id="MF_02041"/>
    </source>
</evidence>
<evidence type="ECO:0000256" key="6">
    <source>
        <dbReference type="ARBA" id="ARBA00022857"/>
    </source>
</evidence>
<evidence type="ECO:0000313" key="13">
    <source>
        <dbReference type="Proteomes" id="UP000637267"/>
    </source>
</evidence>
<dbReference type="CDD" id="cd02801">
    <property type="entry name" value="DUS_like_FMN"/>
    <property type="match status" value="1"/>
</dbReference>
<dbReference type="HAMAP" id="MF_02041">
    <property type="entry name" value="DusA_subfam"/>
    <property type="match status" value="1"/>
</dbReference>
<dbReference type="PROSITE" id="PS01136">
    <property type="entry name" value="UPF0034"/>
    <property type="match status" value="1"/>
</dbReference>
<feature type="binding site" evidence="9">
    <location>
        <position position="164"/>
    </location>
    <ligand>
        <name>FMN</name>
        <dbReference type="ChEBI" id="CHEBI:58210"/>
    </ligand>
</feature>
<reference evidence="13" key="1">
    <citation type="journal article" date="2019" name="Int. J. Syst. Evol. Microbiol.">
        <title>The Global Catalogue of Microorganisms (GCM) 10K type strain sequencing project: providing services to taxonomists for standard genome sequencing and annotation.</title>
        <authorList>
            <consortium name="The Broad Institute Genomics Platform"/>
            <consortium name="The Broad Institute Genome Sequencing Center for Infectious Disease"/>
            <person name="Wu L."/>
            <person name="Ma J."/>
        </authorList>
    </citation>
    <scope>NUCLEOTIDE SEQUENCE [LARGE SCALE GENOMIC DNA]</scope>
    <source>
        <strain evidence="13">CGMCC 1.8859</strain>
    </source>
</reference>
<gene>
    <name evidence="9 12" type="primary">dusA</name>
    <name evidence="12" type="ORF">GCM10010970_25470</name>
</gene>
<feature type="binding site" evidence="9">
    <location>
        <begin position="258"/>
        <end position="259"/>
    </location>
    <ligand>
        <name>FMN</name>
        <dbReference type="ChEBI" id="CHEBI:58210"/>
    </ligand>
</feature>
<keyword evidence="6 9" id="KW-0521">NADP</keyword>
<evidence type="ECO:0000256" key="4">
    <source>
        <dbReference type="ARBA" id="ARBA00022643"/>
    </source>
</evidence>
<name>A0ABQ2PAT1_9NEIS</name>
<dbReference type="Gene3D" id="1.20.120.1460">
    <property type="match status" value="1"/>
</dbReference>
<dbReference type="PANTHER" id="PTHR42907:SF1">
    <property type="entry name" value="FMN-LINKED OXIDOREDUCTASES SUPERFAMILY PROTEIN"/>
    <property type="match status" value="1"/>
</dbReference>
<comment type="catalytic activity">
    <reaction evidence="9">
        <text>5,6-dihydrouridine(20) in tRNA + NAD(+) = uridine(20) in tRNA + NADH + H(+)</text>
        <dbReference type="Rhea" id="RHEA:53340"/>
        <dbReference type="Rhea" id="RHEA-COMP:13533"/>
        <dbReference type="Rhea" id="RHEA-COMP:13534"/>
        <dbReference type="ChEBI" id="CHEBI:15378"/>
        <dbReference type="ChEBI" id="CHEBI:57540"/>
        <dbReference type="ChEBI" id="CHEBI:57945"/>
        <dbReference type="ChEBI" id="CHEBI:65315"/>
        <dbReference type="ChEBI" id="CHEBI:74443"/>
        <dbReference type="EC" id="1.3.1.91"/>
    </reaction>
</comment>
<evidence type="ECO:0000256" key="3">
    <source>
        <dbReference type="ARBA" id="ARBA00022630"/>
    </source>
</evidence>
<dbReference type="InterPro" id="IPR013785">
    <property type="entry name" value="Aldolase_TIM"/>
</dbReference>
<dbReference type="EC" id="1.3.1.91" evidence="9"/>
<evidence type="ECO:0000256" key="10">
    <source>
        <dbReference type="PIRNR" id="PIRNR006621"/>
    </source>
</evidence>
<feature type="binding site" evidence="9">
    <location>
        <begin position="41"/>
        <end position="43"/>
    </location>
    <ligand>
        <name>FMN</name>
        <dbReference type="ChEBI" id="CHEBI:58210"/>
    </ligand>
</feature>
<dbReference type="NCBIfam" id="NF008774">
    <property type="entry name" value="PRK11815.1"/>
    <property type="match status" value="1"/>
</dbReference>
<keyword evidence="4 9" id="KW-0288">FMN</keyword>
<dbReference type="Proteomes" id="UP000637267">
    <property type="component" value="Unassembled WGS sequence"/>
</dbReference>
<feature type="site" description="Interacts with tRNA; defines subfamily-specific binding signature" evidence="9">
    <location>
        <position position="327"/>
    </location>
</feature>
<feature type="site" description="Interacts with tRNA; defines subfamily-specific binding signature" evidence="9">
    <location>
        <position position="208"/>
    </location>
</feature>
<feature type="site" description="Interacts with tRNA" evidence="9">
    <location>
        <position position="211"/>
    </location>
</feature>
<comment type="similarity">
    <text evidence="10">Belongs to the dus family.</text>
</comment>
<feature type="site" description="Interacts with tRNA" evidence="9">
    <location>
        <position position="121"/>
    </location>
</feature>
<dbReference type="PIRSF" id="PIRSF006621">
    <property type="entry name" value="Dus"/>
    <property type="match status" value="1"/>
</dbReference>
<comment type="catalytic activity">
    <reaction evidence="9">
        <text>5,6-dihydrouridine(20a) in tRNA + NAD(+) = uridine(20a) in tRNA + NADH + H(+)</text>
        <dbReference type="Rhea" id="RHEA:53348"/>
        <dbReference type="Rhea" id="RHEA-COMP:13535"/>
        <dbReference type="Rhea" id="RHEA-COMP:13536"/>
        <dbReference type="ChEBI" id="CHEBI:15378"/>
        <dbReference type="ChEBI" id="CHEBI:57540"/>
        <dbReference type="ChEBI" id="CHEBI:57945"/>
        <dbReference type="ChEBI" id="CHEBI:65315"/>
        <dbReference type="ChEBI" id="CHEBI:74443"/>
    </reaction>
</comment>
<keyword evidence="13" id="KW-1185">Reference proteome</keyword>
<comment type="cofactor">
    <cofactor evidence="1 9 10">
        <name>FMN</name>
        <dbReference type="ChEBI" id="CHEBI:58210"/>
    </cofactor>
</comment>
<evidence type="ECO:0000313" key="12">
    <source>
        <dbReference type="EMBL" id="GGP22486.1"/>
    </source>
</evidence>
<dbReference type="InterPro" id="IPR035587">
    <property type="entry name" value="DUS-like_FMN-bd"/>
</dbReference>
<keyword evidence="7 9" id="KW-0694">RNA-binding</keyword>
<keyword evidence="5 9" id="KW-0819">tRNA processing</keyword>
<keyword evidence="2 9" id="KW-0820">tRNA-binding</keyword>
<feature type="binding site" evidence="9">
    <location>
        <position position="196"/>
    </location>
    <ligand>
        <name>FMN</name>
        <dbReference type="ChEBI" id="CHEBI:58210"/>
    </ligand>
</feature>
<organism evidence="12 13">
    <name type="scientific">Silvimonas iriomotensis</name>
    <dbReference type="NCBI Taxonomy" id="449662"/>
    <lineage>
        <taxon>Bacteria</taxon>
        <taxon>Pseudomonadati</taxon>
        <taxon>Pseudomonadota</taxon>
        <taxon>Betaproteobacteria</taxon>
        <taxon>Neisseriales</taxon>
        <taxon>Chitinibacteraceae</taxon>
        <taxon>Silvimonas</taxon>
    </lineage>
</organism>
<dbReference type="NCBIfam" id="TIGR00742">
    <property type="entry name" value="yjbN"/>
    <property type="match status" value="1"/>
</dbReference>